<organism evidence="5 6">
    <name type="scientific">Effrenium voratum</name>
    <dbReference type="NCBI Taxonomy" id="2562239"/>
    <lineage>
        <taxon>Eukaryota</taxon>
        <taxon>Sar</taxon>
        <taxon>Alveolata</taxon>
        <taxon>Dinophyceae</taxon>
        <taxon>Suessiales</taxon>
        <taxon>Symbiodiniaceae</taxon>
        <taxon>Effrenium</taxon>
    </lineage>
</organism>
<comment type="caution">
    <text evidence="5">The sequence shown here is derived from an EMBL/GenBank/DDBJ whole genome shotgun (WGS) entry which is preliminary data.</text>
</comment>
<dbReference type="InterPro" id="IPR050565">
    <property type="entry name" value="LYPA1-2/EST-like"/>
</dbReference>
<evidence type="ECO:0000313" key="6">
    <source>
        <dbReference type="Proteomes" id="UP001178507"/>
    </source>
</evidence>
<dbReference type="PANTHER" id="PTHR10655:SF17">
    <property type="entry name" value="LYSOPHOSPHOLIPASE-LIKE PROTEIN 1"/>
    <property type="match status" value="1"/>
</dbReference>
<dbReference type="Pfam" id="PF02230">
    <property type="entry name" value="Abhydrolase_2"/>
    <property type="match status" value="1"/>
</dbReference>
<evidence type="ECO:0000313" key="5">
    <source>
        <dbReference type="EMBL" id="CAJ1404183.1"/>
    </source>
</evidence>
<reference evidence="5" key="1">
    <citation type="submission" date="2023-08" db="EMBL/GenBank/DDBJ databases">
        <authorList>
            <person name="Chen Y."/>
            <person name="Shah S."/>
            <person name="Dougan E. K."/>
            <person name="Thang M."/>
            <person name="Chan C."/>
        </authorList>
    </citation>
    <scope>NUCLEOTIDE SEQUENCE</scope>
</reference>
<dbReference type="GO" id="GO:0008474">
    <property type="term" value="F:palmitoyl-(protein) hydrolase activity"/>
    <property type="evidence" value="ECO:0007669"/>
    <property type="project" value="TreeGrafter"/>
</dbReference>
<dbReference type="Proteomes" id="UP001178507">
    <property type="component" value="Unassembled WGS sequence"/>
</dbReference>
<name>A0AA36NJ11_9DINO</name>
<comment type="similarity">
    <text evidence="1">Belongs to the AB hydrolase superfamily. AB hydrolase 2 family.</text>
</comment>
<proteinExistence type="inferred from homology"/>
<dbReference type="InterPro" id="IPR003140">
    <property type="entry name" value="PLipase/COase/thioEstase"/>
</dbReference>
<dbReference type="SUPFAM" id="SSF53474">
    <property type="entry name" value="alpha/beta-Hydrolases"/>
    <property type="match status" value="1"/>
</dbReference>
<dbReference type="PANTHER" id="PTHR10655">
    <property type="entry name" value="LYSOPHOSPHOLIPASE-RELATED"/>
    <property type="match status" value="1"/>
</dbReference>
<evidence type="ECO:0000259" key="4">
    <source>
        <dbReference type="Pfam" id="PF02230"/>
    </source>
</evidence>
<sequence length="395" mass="41995">MGSKAELGKPILLGELGSAAIIWLHGFGDTPLGWASALQTFRTSIDEKWRWVHLCAPTLPQPCFGNKKLPAWGQFKALDCIHVGSVDYENEDGYAASVAAVMSQLEELEKTLPANRILLGGFSQGAAVALECALCYPRALAGCVVLSGWATPTARRRLSSPSPAPSASAASSPPATSFLLCHGEADDMVGLDCAEAAAESLQKAGAQVQLHKYPGLEHGSCPQLLKTVADFMCKRLGCPLPEDITWEESDSESDGEDLIYVPRRLLDGLCNQLANNASIGSSSIADLLSPSGLGDSEILVPAVIAKPERLLAVAPADAIRELQQAREAAQNQLGNGIPGLRASMTVKEFREMQVQGDSCEQAEEEDMSDDEEAEDSESPEPGESSEPPAKRPRDS</sequence>
<feature type="domain" description="Phospholipase/carboxylesterase/thioesterase" evidence="4">
    <location>
        <begin position="19"/>
        <end position="233"/>
    </location>
</feature>
<feature type="compositionally biased region" description="Acidic residues" evidence="3">
    <location>
        <begin position="360"/>
        <end position="380"/>
    </location>
</feature>
<evidence type="ECO:0000256" key="2">
    <source>
        <dbReference type="ARBA" id="ARBA00022801"/>
    </source>
</evidence>
<keyword evidence="2" id="KW-0378">Hydrolase</keyword>
<dbReference type="InterPro" id="IPR029058">
    <property type="entry name" value="AB_hydrolase_fold"/>
</dbReference>
<gene>
    <name evidence="5" type="ORF">EVOR1521_LOCUS26692</name>
</gene>
<evidence type="ECO:0000256" key="1">
    <source>
        <dbReference type="ARBA" id="ARBA00006499"/>
    </source>
</evidence>
<accession>A0AA36NJ11</accession>
<keyword evidence="6" id="KW-1185">Reference proteome</keyword>
<dbReference type="EMBL" id="CAUJNA010003528">
    <property type="protein sequence ID" value="CAJ1404183.1"/>
    <property type="molecule type" value="Genomic_DNA"/>
</dbReference>
<dbReference type="AlphaFoldDB" id="A0AA36NJ11"/>
<dbReference type="GO" id="GO:0052689">
    <property type="term" value="F:carboxylic ester hydrolase activity"/>
    <property type="evidence" value="ECO:0007669"/>
    <property type="project" value="TreeGrafter"/>
</dbReference>
<evidence type="ECO:0000256" key="3">
    <source>
        <dbReference type="SAM" id="MobiDB-lite"/>
    </source>
</evidence>
<protein>
    <recommendedName>
        <fullName evidence="4">Phospholipase/carboxylesterase/thioesterase domain-containing protein</fullName>
    </recommendedName>
</protein>
<dbReference type="GO" id="GO:0005737">
    <property type="term" value="C:cytoplasm"/>
    <property type="evidence" value="ECO:0007669"/>
    <property type="project" value="TreeGrafter"/>
</dbReference>
<feature type="region of interest" description="Disordered" evidence="3">
    <location>
        <begin position="350"/>
        <end position="395"/>
    </location>
</feature>
<dbReference type="Gene3D" id="3.40.50.1820">
    <property type="entry name" value="alpha/beta hydrolase"/>
    <property type="match status" value="1"/>
</dbReference>